<dbReference type="EMBL" id="KN846987">
    <property type="protein sequence ID" value="KIW93123.1"/>
    <property type="molecule type" value="Genomic_DNA"/>
</dbReference>
<dbReference type="RefSeq" id="XP_016619792.1">
    <property type="nucleotide sequence ID" value="XM_016763468.1"/>
</dbReference>
<protein>
    <submittedName>
        <fullName evidence="1">Uncharacterized protein</fullName>
    </submittedName>
</protein>
<organism evidence="1 2">
    <name type="scientific">Cladophialophora bantiana (strain ATCC 10958 / CBS 173.52 / CDC B-1940 / NIH 8579)</name>
    <name type="common">Xylohypha bantiana</name>
    <dbReference type="NCBI Taxonomy" id="1442370"/>
    <lineage>
        <taxon>Eukaryota</taxon>
        <taxon>Fungi</taxon>
        <taxon>Dikarya</taxon>
        <taxon>Ascomycota</taxon>
        <taxon>Pezizomycotina</taxon>
        <taxon>Eurotiomycetes</taxon>
        <taxon>Chaetothyriomycetidae</taxon>
        <taxon>Chaetothyriales</taxon>
        <taxon>Herpotrichiellaceae</taxon>
        <taxon>Cladophialophora</taxon>
    </lineage>
</organism>
<sequence length="92" mass="10049">MPTATKGHSALGSARARKLASSGATNGKYELSFKFIGTSYLKLRVSWEMVFYPNTPPAAAPKTFEFAAIWRNWEGGRRTAEKAAPLSRRGLG</sequence>
<accession>A0A0D2HIL4</accession>
<dbReference type="HOGENOM" id="CLU_2413078_0_0_1"/>
<dbReference type="Proteomes" id="UP000053789">
    <property type="component" value="Unassembled WGS sequence"/>
</dbReference>
<dbReference type="OrthoDB" id="4158382at2759"/>
<gene>
    <name evidence="1" type="ORF">Z519_05728</name>
</gene>
<proteinExistence type="predicted"/>
<name>A0A0D2HIL4_CLAB1</name>
<evidence type="ECO:0000313" key="1">
    <source>
        <dbReference type="EMBL" id="KIW93123.1"/>
    </source>
</evidence>
<reference evidence="1" key="1">
    <citation type="submission" date="2015-01" db="EMBL/GenBank/DDBJ databases">
        <title>The Genome Sequence of Cladophialophora bantiana CBS 173.52.</title>
        <authorList>
            <consortium name="The Broad Institute Genomics Platform"/>
            <person name="Cuomo C."/>
            <person name="de Hoog S."/>
            <person name="Gorbushina A."/>
            <person name="Stielow B."/>
            <person name="Teixiera M."/>
            <person name="Abouelleil A."/>
            <person name="Chapman S.B."/>
            <person name="Priest M."/>
            <person name="Young S.K."/>
            <person name="Wortman J."/>
            <person name="Nusbaum C."/>
            <person name="Birren B."/>
        </authorList>
    </citation>
    <scope>NUCLEOTIDE SEQUENCE [LARGE SCALE GENOMIC DNA]</scope>
    <source>
        <strain evidence="1">CBS 173.52</strain>
    </source>
</reference>
<evidence type="ECO:0000313" key="2">
    <source>
        <dbReference type="Proteomes" id="UP000053789"/>
    </source>
</evidence>
<dbReference type="AlphaFoldDB" id="A0A0D2HIL4"/>
<dbReference type="VEuPathDB" id="FungiDB:Z519_05728"/>
<dbReference type="GeneID" id="27698656"/>
<keyword evidence="2" id="KW-1185">Reference proteome</keyword>